<evidence type="ECO:0000313" key="1">
    <source>
        <dbReference type="EMBL" id="MBK8523793.1"/>
    </source>
</evidence>
<organism evidence="1 2">
    <name type="scientific">Candidatus Proximibacter danicus</name>
    <dbReference type="NCBI Taxonomy" id="2954365"/>
    <lineage>
        <taxon>Bacteria</taxon>
        <taxon>Pseudomonadati</taxon>
        <taxon>Pseudomonadota</taxon>
        <taxon>Betaproteobacteria</taxon>
        <taxon>Candidatus Proximibacter</taxon>
    </lineage>
</organism>
<name>A0A9D7K1M7_9PROT</name>
<comment type="caution">
    <text evidence="1">The sequence shown here is derived from an EMBL/GenBank/DDBJ whole genome shotgun (WGS) entry which is preliminary data.</text>
</comment>
<dbReference type="AlphaFoldDB" id="A0A9D7K1M7"/>
<evidence type="ECO:0000313" key="2">
    <source>
        <dbReference type="Proteomes" id="UP000886689"/>
    </source>
</evidence>
<protein>
    <submittedName>
        <fullName evidence="1">Uncharacterized protein</fullName>
    </submittedName>
</protein>
<reference evidence="1" key="1">
    <citation type="submission" date="2020-10" db="EMBL/GenBank/DDBJ databases">
        <title>Connecting structure to function with the recovery of over 1000 high-quality activated sludge metagenome-assembled genomes encoding full-length rRNA genes using long-read sequencing.</title>
        <authorList>
            <person name="Singleton C.M."/>
            <person name="Petriglieri F."/>
            <person name="Kristensen J.M."/>
            <person name="Kirkegaard R.H."/>
            <person name="Michaelsen T.Y."/>
            <person name="Andersen M.H."/>
            <person name="Karst S.M."/>
            <person name="Dueholm M.S."/>
            <person name="Nielsen P.H."/>
            <person name="Albertsen M."/>
        </authorList>
    </citation>
    <scope>NUCLEOTIDE SEQUENCE</scope>
    <source>
        <strain evidence="1">Hirt_18-Q3-R61-65_BATAC.395</strain>
    </source>
</reference>
<dbReference type="EMBL" id="JADJUC010000005">
    <property type="protein sequence ID" value="MBK8523793.1"/>
    <property type="molecule type" value="Genomic_DNA"/>
</dbReference>
<accession>A0A9D7K1M7</accession>
<sequence length="101" mass="11231">MASTSSRCRPSAREAAPICRCSACASCSGFDYLLFDQPLLLEQRLAAGDEQCFFALQNFRYLRVIFGAGLQFGREGNLRCQRAVCHEPGMARLFRVALCSQ</sequence>
<proteinExistence type="predicted"/>
<gene>
    <name evidence="1" type="ORF">IPL58_06545</name>
</gene>
<dbReference type="Proteomes" id="UP000886689">
    <property type="component" value="Unassembled WGS sequence"/>
</dbReference>